<feature type="compositionally biased region" description="Low complexity" evidence="1">
    <location>
        <begin position="350"/>
        <end position="363"/>
    </location>
</feature>
<evidence type="ECO:0000313" key="3">
    <source>
        <dbReference type="EMBL" id="CAG5078211.1"/>
    </source>
</evidence>
<evidence type="ECO:0000313" key="4">
    <source>
        <dbReference type="Proteomes" id="UP001158576"/>
    </source>
</evidence>
<dbReference type="SUPFAM" id="SSF49562">
    <property type="entry name" value="C2 domain (Calcium/lipid-binding domain, CaLB)"/>
    <property type="match status" value="2"/>
</dbReference>
<dbReference type="Gene3D" id="2.60.40.150">
    <property type="entry name" value="C2 domain"/>
    <property type="match status" value="2"/>
</dbReference>
<dbReference type="InterPro" id="IPR000008">
    <property type="entry name" value="C2_dom"/>
</dbReference>
<reference evidence="3 4" key="1">
    <citation type="submission" date="2021-04" db="EMBL/GenBank/DDBJ databases">
        <authorList>
            <person name="Bliznina A."/>
        </authorList>
    </citation>
    <scope>NUCLEOTIDE SEQUENCE [LARGE SCALE GENOMIC DNA]</scope>
</reference>
<protein>
    <submittedName>
        <fullName evidence="3">Oidioi.mRNA.OKI2018_I69.PAR.g8930.t1.cds</fullName>
    </submittedName>
</protein>
<feature type="domain" description="C2" evidence="2">
    <location>
        <begin position="57"/>
        <end position="166"/>
    </location>
</feature>
<gene>
    <name evidence="3" type="ORF">OKIOD_LOCUS488</name>
</gene>
<dbReference type="EMBL" id="OU015568">
    <property type="protein sequence ID" value="CAG5078211.1"/>
    <property type="molecule type" value="Genomic_DNA"/>
</dbReference>
<dbReference type="InterPro" id="IPR045052">
    <property type="entry name" value="Copine"/>
</dbReference>
<sequence length="404" mass="45482">MSDVDSLPEFSEDEEVAEITEGVSDDGKKKKKEKVKIDPPLMNRPTTPDDFERYEPSPFQLVLACKDLPNGDGFRSLSDPRAILYMKDQPTGKWFEVGRTERIKDNLNPEWATRIDVDFFDHEEDDCRVEVYDWNKNYTDLKKHTFLGMWKGPFSALCKGGDFFNKELQMMNKDGTGFNKKKSPSTIRMGALPVSGVKVIFQMQFEAVGIDKASRSGKTDAYMEMAISTENEGEYVTFHRTEVIKKTTDPKWERFQLTANQLSAELADRHLKITVNHWSKKGPKEIGSCTTSFGELRSRKEAGEDIEFVLINEEKANGKKKDKYTNSGVVKLVSLKKKNARVKKAASTRAAPPVEEAPEVAPEGPCGGAQTLEIPELMDNAEEAPEETCEPEEAAEEAEVEAED</sequence>
<dbReference type="Pfam" id="PF00168">
    <property type="entry name" value="C2"/>
    <property type="match status" value="2"/>
</dbReference>
<feature type="domain" description="C2" evidence="2">
    <location>
        <begin position="199"/>
        <end position="305"/>
    </location>
</feature>
<dbReference type="PANTHER" id="PTHR10857:SF106">
    <property type="entry name" value="C2 DOMAIN-CONTAINING PROTEIN"/>
    <property type="match status" value="1"/>
</dbReference>
<dbReference type="InterPro" id="IPR037768">
    <property type="entry name" value="C2B_Copine"/>
</dbReference>
<organism evidence="3 4">
    <name type="scientific">Oikopleura dioica</name>
    <name type="common">Tunicate</name>
    <dbReference type="NCBI Taxonomy" id="34765"/>
    <lineage>
        <taxon>Eukaryota</taxon>
        <taxon>Metazoa</taxon>
        <taxon>Chordata</taxon>
        <taxon>Tunicata</taxon>
        <taxon>Appendicularia</taxon>
        <taxon>Copelata</taxon>
        <taxon>Oikopleuridae</taxon>
        <taxon>Oikopleura</taxon>
    </lineage>
</organism>
<feature type="region of interest" description="Disordered" evidence="1">
    <location>
        <begin position="1"/>
        <end position="50"/>
    </location>
</feature>
<dbReference type="InterPro" id="IPR035892">
    <property type="entry name" value="C2_domain_sf"/>
</dbReference>
<evidence type="ECO:0000259" key="2">
    <source>
        <dbReference type="SMART" id="SM00239"/>
    </source>
</evidence>
<accession>A0ABN7RMH7</accession>
<name>A0ABN7RMH7_OIKDI</name>
<dbReference type="CDD" id="cd04047">
    <property type="entry name" value="C2B_Copine"/>
    <property type="match status" value="1"/>
</dbReference>
<dbReference type="CDD" id="cd04048">
    <property type="entry name" value="C2A_Copine"/>
    <property type="match status" value="1"/>
</dbReference>
<keyword evidence="4" id="KW-1185">Reference proteome</keyword>
<evidence type="ECO:0000256" key="1">
    <source>
        <dbReference type="SAM" id="MobiDB-lite"/>
    </source>
</evidence>
<feature type="region of interest" description="Disordered" evidence="1">
    <location>
        <begin position="343"/>
        <end position="404"/>
    </location>
</feature>
<dbReference type="PANTHER" id="PTHR10857">
    <property type="entry name" value="COPINE"/>
    <property type="match status" value="1"/>
</dbReference>
<dbReference type="SMART" id="SM00239">
    <property type="entry name" value="C2"/>
    <property type="match status" value="2"/>
</dbReference>
<dbReference type="Proteomes" id="UP001158576">
    <property type="component" value="Chromosome PAR"/>
</dbReference>
<feature type="compositionally biased region" description="Acidic residues" evidence="1">
    <location>
        <begin position="379"/>
        <end position="404"/>
    </location>
</feature>
<proteinExistence type="predicted"/>